<dbReference type="PROSITE" id="PS50199">
    <property type="entry name" value="ZF_RANBP2_2"/>
    <property type="match status" value="2"/>
</dbReference>
<evidence type="ECO:0000256" key="4">
    <source>
        <dbReference type="PROSITE-ProRule" id="PRU00322"/>
    </source>
</evidence>
<evidence type="ECO:0000259" key="6">
    <source>
        <dbReference type="PROSITE" id="PS50199"/>
    </source>
</evidence>
<evidence type="ECO:0000256" key="1">
    <source>
        <dbReference type="ARBA" id="ARBA00022723"/>
    </source>
</evidence>
<dbReference type="PROSITE" id="PS01358">
    <property type="entry name" value="ZF_RANBP2_1"/>
    <property type="match status" value="6"/>
</dbReference>
<protein>
    <recommendedName>
        <fullName evidence="6">RanBP2-type domain-containing protein</fullName>
    </recommendedName>
</protein>
<dbReference type="GO" id="GO:0008270">
    <property type="term" value="F:zinc ion binding"/>
    <property type="evidence" value="ECO:0007669"/>
    <property type="project" value="UniProtKB-KW"/>
</dbReference>
<feature type="domain" description="RanBP2-type" evidence="6">
    <location>
        <begin position="229"/>
        <end position="260"/>
    </location>
</feature>
<dbReference type="EMBL" id="HE573026">
    <property type="protein sequence ID" value="CCC51526.1"/>
    <property type="molecule type" value="Genomic_DNA"/>
</dbReference>
<name>G0U6M2_TRYVY</name>
<keyword evidence="1" id="KW-0479">Metal-binding</keyword>
<proteinExistence type="predicted"/>
<reference evidence="7" key="1">
    <citation type="journal article" date="2012" name="Proc. Natl. Acad. Sci. U.S.A.">
        <title>Antigenic diversity is generated by distinct evolutionary mechanisms in African trypanosome species.</title>
        <authorList>
            <person name="Jackson A.P."/>
            <person name="Berry A."/>
            <person name="Aslett M."/>
            <person name="Allison H.C."/>
            <person name="Burton P."/>
            <person name="Vavrova-Anderson J."/>
            <person name="Brown R."/>
            <person name="Browne H."/>
            <person name="Corton N."/>
            <person name="Hauser H."/>
            <person name="Gamble J."/>
            <person name="Gilderthorp R."/>
            <person name="Marcello L."/>
            <person name="McQuillan J."/>
            <person name="Otto T.D."/>
            <person name="Quail M.A."/>
            <person name="Sanders M.J."/>
            <person name="van Tonder A."/>
            <person name="Ginger M.L."/>
            <person name="Field M.C."/>
            <person name="Barry J.D."/>
            <person name="Hertz-Fowler C."/>
            <person name="Berriman M."/>
        </authorList>
    </citation>
    <scope>NUCLEOTIDE SEQUENCE</scope>
    <source>
        <strain evidence="7">Y486</strain>
    </source>
</reference>
<accession>G0U6M2</accession>
<keyword evidence="2 4" id="KW-0863">Zinc-finger</keyword>
<feature type="domain" description="RanBP2-type" evidence="6">
    <location>
        <begin position="567"/>
        <end position="596"/>
    </location>
</feature>
<gene>
    <name evidence="7" type="ORF">TVY486_1005770</name>
</gene>
<evidence type="ECO:0000256" key="3">
    <source>
        <dbReference type="ARBA" id="ARBA00022833"/>
    </source>
</evidence>
<feature type="region of interest" description="Disordered" evidence="5">
    <location>
        <begin position="498"/>
        <end position="520"/>
    </location>
</feature>
<sequence>MRRLTFLQTFAGALCRYVTQTPFHLPLTEEDFGDEEHLACLLVQNSSAPDATPACKMVPESTTPLDLTTRSTILESKSGGITTFGSEASVSLEGEDKWEDAWDCGEGIQSGSRSTTPTRQRNAYLARYSHVRHAVNGKWVKDTSRSLEGISVEWMCCGCRTYNFTDRKTCRRCKQRDVESFKHNSPPSRHIPLFPSPWLCHLCGNTNELNGCEATNRNKFFCTSCGGQFPGIREWYCPSCCHINSRGSTQCATCYVGRPLSWTCAGCSHDKNSVFFTECRICHQVRRKLVSDSTVLCPTCYQRNDVQWEMCFLCMAPLGMMASVRRMQIRVQKTHLTSTKALNPEISAAEQVEGGVTLAACKPSGKDTASNHPPEMPSGGICSASEDAVSPAVGSAEGDDAVAKMLPVETDASALKGKEEEEMHIDPGAWICAECHVFQRRNVGFCDICLKPRVIVDPGRSAKRQEATVLYTTWTCHSCLHHNEDLTAIACAKCTEPRSQGSKEDHKLAEDASAGTVDGKPFPSSSKSVVALAAVNTLETGRWRCPYCRSFVDVMVTSCCGSVRETPFGYWRCSSCCSTNRDERVRCLGCGAASATVKPWRCFGCRRRNGADIYQCDYCGSGHPRHWKCMNCGSCCQRSEGEFCKMCGGRKTKQEVLSCLQCSAQNHPKRKSCFRCHARLSSDTWNCGSCGHRDNEKQLRRCCSCGEPRQYNMDEFTWICDVCSTNVASGGELKVRTQCPRCNAECSENSMRLPSRWKCRLCGVSNACSVPYCTDCGNKRLLENLCTHTSCSSCFRLTTLNEKETCEHCNASLSQIINDVGSLVSLSSYSTLLDKVTGDTTVEKDEPVAGQAALTSSNSLFPCLVPAHGSAERFADAHVLDSASDPVFLSNALGMAGSQESFPVASVNNVEVADNPALLCDVATEDKEARLCCGSEEEVAEEWEEEELTVDVLKEDGLPETIPSWICGNCETKNPGEELLCVNCHIERGDN</sequence>
<evidence type="ECO:0000256" key="5">
    <source>
        <dbReference type="SAM" id="MobiDB-lite"/>
    </source>
</evidence>
<feature type="compositionally biased region" description="Basic and acidic residues" evidence="5">
    <location>
        <begin position="501"/>
        <end position="510"/>
    </location>
</feature>
<dbReference type="OMA" id="WNDVRWE"/>
<dbReference type="VEuPathDB" id="TriTrypDB:TvY486_1005770"/>
<organism evidence="7">
    <name type="scientific">Trypanosoma vivax (strain Y486)</name>
    <dbReference type="NCBI Taxonomy" id="1055687"/>
    <lineage>
        <taxon>Eukaryota</taxon>
        <taxon>Discoba</taxon>
        <taxon>Euglenozoa</taxon>
        <taxon>Kinetoplastea</taxon>
        <taxon>Metakinetoplastina</taxon>
        <taxon>Trypanosomatida</taxon>
        <taxon>Trypanosomatidae</taxon>
        <taxon>Trypanosoma</taxon>
        <taxon>Duttonella</taxon>
    </lineage>
</organism>
<evidence type="ECO:0000256" key="2">
    <source>
        <dbReference type="ARBA" id="ARBA00022771"/>
    </source>
</evidence>
<keyword evidence="3" id="KW-0862">Zinc</keyword>
<dbReference type="InterPro" id="IPR001876">
    <property type="entry name" value="Znf_RanBP2"/>
</dbReference>
<evidence type="ECO:0000313" key="7">
    <source>
        <dbReference type="EMBL" id="CCC51526.1"/>
    </source>
</evidence>
<dbReference type="AlphaFoldDB" id="G0U6M2"/>
<dbReference type="SMART" id="SM00547">
    <property type="entry name" value="ZnF_RBZ"/>
    <property type="match status" value="11"/>
</dbReference>